<keyword evidence="1" id="KW-0805">Transcription regulation</keyword>
<dbReference type="RefSeq" id="WP_066176553.1">
    <property type="nucleotide sequence ID" value="NZ_LQZT01000006.1"/>
</dbReference>
<proteinExistence type="predicted"/>
<reference evidence="5 6" key="1">
    <citation type="submission" date="2015-12" db="EMBL/GenBank/DDBJ databases">
        <authorList>
            <person name="Shamseldin A."/>
            <person name="Moawad H."/>
            <person name="Abd El-Rahim W.M."/>
            <person name="Sadowsky M.J."/>
        </authorList>
    </citation>
    <scope>NUCLEOTIDE SEQUENCE [LARGE SCALE GENOMIC DNA]</scope>
    <source>
        <strain evidence="5 6">JC234</strain>
    </source>
</reference>
<sequence>MSDLPKSVRIGLVAYRGAQKAALYGLADVFDVAARHASENGAGRTLVQAIVPAEDPETLDLAGHDILILPPNLSGARGAADTALRAALRRRHAEGAVIASVCAGAFWLGHAGLLDGRPATTQWLLEDEFREAFPKVRLATERILIDDHDIVTAGGIMAWIDLGLHLVARTLGSEVASLTMRHLLIDPVGREQRNYRSFRPVLGHGDDRIRQLQLQMEQAPEGDWRVAAMADRAGMSERTLARRFAGATGLTPNAYVRNLRIEKARGLIENSRLPVAGIAEAVGYSDLSAFAKTFQEITGLTASAYRKRFALGA</sequence>
<dbReference type="AlphaFoldDB" id="A0A1C1YY02"/>
<dbReference type="PANTHER" id="PTHR43130">
    <property type="entry name" value="ARAC-FAMILY TRANSCRIPTIONAL REGULATOR"/>
    <property type="match status" value="1"/>
</dbReference>
<dbReference type="Proteomes" id="UP000094795">
    <property type="component" value="Unassembled WGS sequence"/>
</dbReference>
<name>A0A1C1YY02_9HYPH</name>
<dbReference type="SUPFAM" id="SSF46689">
    <property type="entry name" value="Homeodomain-like"/>
    <property type="match status" value="2"/>
</dbReference>
<comment type="caution">
    <text evidence="5">The sequence shown here is derived from an EMBL/GenBank/DDBJ whole genome shotgun (WGS) entry which is preliminary data.</text>
</comment>
<protein>
    <recommendedName>
        <fullName evidence="4">HTH araC/xylS-type domain-containing protein</fullName>
    </recommendedName>
</protein>
<evidence type="ECO:0000256" key="2">
    <source>
        <dbReference type="ARBA" id="ARBA00023125"/>
    </source>
</evidence>
<evidence type="ECO:0000256" key="3">
    <source>
        <dbReference type="ARBA" id="ARBA00023163"/>
    </source>
</evidence>
<dbReference type="InterPro" id="IPR052158">
    <property type="entry name" value="INH-QAR"/>
</dbReference>
<gene>
    <name evidence="5" type="ORF">AWJ14_18245</name>
</gene>
<dbReference type="Pfam" id="PF12833">
    <property type="entry name" value="HTH_18"/>
    <property type="match status" value="1"/>
</dbReference>
<evidence type="ECO:0000313" key="6">
    <source>
        <dbReference type="Proteomes" id="UP000094795"/>
    </source>
</evidence>
<feature type="domain" description="HTH araC/xylS-type" evidence="4">
    <location>
        <begin position="210"/>
        <end position="308"/>
    </location>
</feature>
<keyword evidence="2" id="KW-0238">DNA-binding</keyword>
<dbReference type="InterPro" id="IPR018062">
    <property type="entry name" value="HTH_AraC-typ_CS"/>
</dbReference>
<keyword evidence="6" id="KW-1185">Reference proteome</keyword>
<dbReference type="InterPro" id="IPR002818">
    <property type="entry name" value="DJ-1/PfpI"/>
</dbReference>
<dbReference type="GO" id="GO:0043565">
    <property type="term" value="F:sequence-specific DNA binding"/>
    <property type="evidence" value="ECO:0007669"/>
    <property type="project" value="InterPro"/>
</dbReference>
<evidence type="ECO:0000313" key="5">
    <source>
        <dbReference type="EMBL" id="OCW58443.1"/>
    </source>
</evidence>
<dbReference type="InterPro" id="IPR029062">
    <property type="entry name" value="Class_I_gatase-like"/>
</dbReference>
<dbReference type="GO" id="GO:0003700">
    <property type="term" value="F:DNA-binding transcription factor activity"/>
    <property type="evidence" value="ECO:0007669"/>
    <property type="project" value="InterPro"/>
</dbReference>
<dbReference type="PROSITE" id="PS01124">
    <property type="entry name" value="HTH_ARAC_FAMILY_2"/>
    <property type="match status" value="1"/>
</dbReference>
<dbReference type="InterPro" id="IPR009057">
    <property type="entry name" value="Homeodomain-like_sf"/>
</dbReference>
<keyword evidence="3" id="KW-0804">Transcription</keyword>
<organism evidence="5 6">
    <name type="scientific">Hoeflea olei</name>
    <dbReference type="NCBI Taxonomy" id="1480615"/>
    <lineage>
        <taxon>Bacteria</taxon>
        <taxon>Pseudomonadati</taxon>
        <taxon>Pseudomonadota</taxon>
        <taxon>Alphaproteobacteria</taxon>
        <taxon>Hyphomicrobiales</taxon>
        <taxon>Rhizobiaceae</taxon>
        <taxon>Hoeflea</taxon>
    </lineage>
</organism>
<evidence type="ECO:0000259" key="4">
    <source>
        <dbReference type="PROSITE" id="PS01124"/>
    </source>
</evidence>
<dbReference type="SUPFAM" id="SSF52317">
    <property type="entry name" value="Class I glutamine amidotransferase-like"/>
    <property type="match status" value="1"/>
</dbReference>
<dbReference type="STRING" id="1480615.AWJ14_18245"/>
<dbReference type="Pfam" id="PF01965">
    <property type="entry name" value="DJ-1_PfpI"/>
    <property type="match status" value="1"/>
</dbReference>
<dbReference type="InterPro" id="IPR018060">
    <property type="entry name" value="HTH_AraC"/>
</dbReference>
<dbReference type="Gene3D" id="1.10.10.60">
    <property type="entry name" value="Homeodomain-like"/>
    <property type="match status" value="2"/>
</dbReference>
<dbReference type="EMBL" id="LQZT01000006">
    <property type="protein sequence ID" value="OCW58443.1"/>
    <property type="molecule type" value="Genomic_DNA"/>
</dbReference>
<dbReference type="PANTHER" id="PTHR43130:SF11">
    <property type="entry name" value="TRANSCRIPTIONAL REGULATORY PROTEIN"/>
    <property type="match status" value="1"/>
</dbReference>
<dbReference type="Gene3D" id="3.40.50.880">
    <property type="match status" value="1"/>
</dbReference>
<dbReference type="PROSITE" id="PS00041">
    <property type="entry name" value="HTH_ARAC_FAMILY_1"/>
    <property type="match status" value="1"/>
</dbReference>
<dbReference type="SMART" id="SM00342">
    <property type="entry name" value="HTH_ARAC"/>
    <property type="match status" value="1"/>
</dbReference>
<evidence type="ECO:0000256" key="1">
    <source>
        <dbReference type="ARBA" id="ARBA00023015"/>
    </source>
</evidence>
<accession>A0A1C1YY02</accession>